<dbReference type="GO" id="GO:0009253">
    <property type="term" value="P:peptidoglycan catabolic process"/>
    <property type="evidence" value="ECO:0007669"/>
    <property type="project" value="InterPro"/>
</dbReference>
<dbReference type="InterPro" id="IPR002508">
    <property type="entry name" value="MurNAc-LAA_cat"/>
</dbReference>
<dbReference type="EMBL" id="FOCM01000005">
    <property type="protein sequence ID" value="SEN59811.1"/>
    <property type="molecule type" value="Genomic_DNA"/>
</dbReference>
<dbReference type="SMART" id="SM00646">
    <property type="entry name" value="Ami_3"/>
    <property type="match status" value="1"/>
</dbReference>
<dbReference type="Gene3D" id="3.40.630.40">
    <property type="entry name" value="Zn-dependent exopeptidases"/>
    <property type="match status" value="1"/>
</dbReference>
<dbReference type="GO" id="GO:0008745">
    <property type="term" value="F:N-acetylmuramoyl-L-alanine amidase activity"/>
    <property type="evidence" value="ECO:0007669"/>
    <property type="project" value="InterPro"/>
</dbReference>
<gene>
    <name evidence="2" type="ORF">SAMN04488011_1058</name>
</gene>
<dbReference type="CDD" id="cd02696">
    <property type="entry name" value="MurNAc-LAA"/>
    <property type="match status" value="1"/>
</dbReference>
<sequence length="186" mass="20017">MKIAIVIGHNARAQGAVRITDGRTEYDWNGQLAELIRAHDPEGVRIFRRDPSAGGYSREIDKVYAETDAWGADVTVELHFNGSADPRATGCLTLSSGTPGSMALAREVQARMLAVMGNEDDGVQVRGRHDRGGRSLWQGRAPAILTEPYFGGNAQFCHAADANMDELAEAIYRGCMAIAPAEQCAA</sequence>
<proteinExistence type="predicted"/>
<accession>A0A1H8HUX3</accession>
<keyword evidence="3" id="KW-1185">Reference proteome</keyword>
<evidence type="ECO:0000313" key="3">
    <source>
        <dbReference type="Proteomes" id="UP000199372"/>
    </source>
</evidence>
<dbReference type="SUPFAM" id="SSF53187">
    <property type="entry name" value="Zn-dependent exopeptidases"/>
    <property type="match status" value="1"/>
</dbReference>
<protein>
    <submittedName>
        <fullName evidence="2">N-acetylmuramoyl-L-alanine amidase</fullName>
    </submittedName>
</protein>
<organism evidence="2 3">
    <name type="scientific">Palleronia pelagia</name>
    <dbReference type="NCBI Taxonomy" id="387096"/>
    <lineage>
        <taxon>Bacteria</taxon>
        <taxon>Pseudomonadati</taxon>
        <taxon>Pseudomonadota</taxon>
        <taxon>Alphaproteobacteria</taxon>
        <taxon>Rhodobacterales</taxon>
        <taxon>Roseobacteraceae</taxon>
        <taxon>Palleronia</taxon>
    </lineage>
</organism>
<dbReference type="AlphaFoldDB" id="A0A1H8HUX3"/>
<name>A0A1H8HUX3_9RHOB</name>
<dbReference type="RefSeq" id="WP_175481724.1">
    <property type="nucleotide sequence ID" value="NZ_FOCM01000005.1"/>
</dbReference>
<feature type="domain" description="MurNAc-LAA" evidence="1">
    <location>
        <begin position="65"/>
        <end position="176"/>
    </location>
</feature>
<evidence type="ECO:0000259" key="1">
    <source>
        <dbReference type="SMART" id="SM00646"/>
    </source>
</evidence>
<evidence type="ECO:0000313" key="2">
    <source>
        <dbReference type="EMBL" id="SEN59811.1"/>
    </source>
</evidence>
<dbReference type="Proteomes" id="UP000199372">
    <property type="component" value="Unassembled WGS sequence"/>
</dbReference>
<reference evidence="3" key="1">
    <citation type="submission" date="2016-10" db="EMBL/GenBank/DDBJ databases">
        <authorList>
            <person name="Varghese N."/>
            <person name="Submissions S."/>
        </authorList>
    </citation>
    <scope>NUCLEOTIDE SEQUENCE [LARGE SCALE GENOMIC DNA]</scope>
    <source>
        <strain evidence="3">DSM 26893</strain>
    </source>
</reference>
<dbReference type="Pfam" id="PF01520">
    <property type="entry name" value="Amidase_3"/>
    <property type="match status" value="1"/>
</dbReference>